<feature type="domain" description="Gfo/Idh/MocA-like oxidoreductase N-terminal" evidence="1">
    <location>
        <begin position="5"/>
        <end position="123"/>
    </location>
</feature>
<evidence type="ECO:0000313" key="3">
    <source>
        <dbReference type="EMBL" id="MCQ4334655.1"/>
    </source>
</evidence>
<dbReference type="Proteomes" id="UP001139494">
    <property type="component" value="Unassembled WGS sequence"/>
</dbReference>
<dbReference type="Gene3D" id="3.40.50.720">
    <property type="entry name" value="NAD(P)-binding Rossmann-like Domain"/>
    <property type="match status" value="1"/>
</dbReference>
<evidence type="ECO:0000313" key="4">
    <source>
        <dbReference type="Proteomes" id="UP001139494"/>
    </source>
</evidence>
<dbReference type="Pfam" id="PF22725">
    <property type="entry name" value="GFO_IDH_MocA_C3"/>
    <property type="match status" value="1"/>
</dbReference>
<dbReference type="GO" id="GO:0000166">
    <property type="term" value="F:nucleotide binding"/>
    <property type="evidence" value="ECO:0007669"/>
    <property type="project" value="InterPro"/>
</dbReference>
<comment type="caution">
    <text evidence="3">The sequence shown here is derived from an EMBL/GenBank/DDBJ whole genome shotgun (WGS) entry which is preliminary data.</text>
</comment>
<dbReference type="InterPro" id="IPR000683">
    <property type="entry name" value="Gfo/Idh/MocA-like_OxRdtase_N"/>
</dbReference>
<organism evidence="3 4">
    <name type="scientific">Natronomonas aquatica</name>
    <dbReference type="NCBI Taxonomy" id="2841590"/>
    <lineage>
        <taxon>Archaea</taxon>
        <taxon>Methanobacteriati</taxon>
        <taxon>Methanobacteriota</taxon>
        <taxon>Stenosarchaea group</taxon>
        <taxon>Halobacteria</taxon>
        <taxon>Halobacteriales</taxon>
        <taxon>Natronomonadaceae</taxon>
        <taxon>Natronomonas</taxon>
    </lineage>
</organism>
<dbReference type="SUPFAM" id="SSF51735">
    <property type="entry name" value="NAD(P)-binding Rossmann-fold domains"/>
    <property type="match status" value="1"/>
</dbReference>
<protein>
    <submittedName>
        <fullName evidence="3">Gfo/Idh/MocA family oxidoreductase</fullName>
    </submittedName>
</protein>
<accession>A0A9R1CVJ8</accession>
<dbReference type="PANTHER" id="PTHR43377">
    <property type="entry name" value="BILIVERDIN REDUCTASE A"/>
    <property type="match status" value="1"/>
</dbReference>
<feature type="domain" description="GFO/IDH/MocA-like oxidoreductase" evidence="2">
    <location>
        <begin position="133"/>
        <end position="252"/>
    </location>
</feature>
<gene>
    <name evidence="3" type="ORF">KM295_14450</name>
</gene>
<dbReference type="Gene3D" id="3.30.360.10">
    <property type="entry name" value="Dihydrodipicolinate Reductase, domain 2"/>
    <property type="match status" value="1"/>
</dbReference>
<dbReference type="InterPro" id="IPR036291">
    <property type="entry name" value="NAD(P)-bd_dom_sf"/>
</dbReference>
<dbReference type="EMBL" id="JAHLKM010000031">
    <property type="protein sequence ID" value="MCQ4334655.1"/>
    <property type="molecule type" value="Genomic_DNA"/>
</dbReference>
<evidence type="ECO:0000259" key="2">
    <source>
        <dbReference type="Pfam" id="PF22725"/>
    </source>
</evidence>
<keyword evidence="4" id="KW-1185">Reference proteome</keyword>
<dbReference type="AlphaFoldDB" id="A0A9R1CVJ8"/>
<sequence length="337" mass="37579">MRDTIRLAVVGLGRVAHSHIDAIRHWDERCELAAVVDVDETRARSASERYDVSYYTDTEEAYADSEIDAVVICVPHYLHEPLAIEAIEAGNHVLVEKVMATSVEEGQRMVEAARTNDVNLMIGQSRRFFPSLREAKDRIDEIGTPINLQYTFACHFDIETAPDWWQHEDRTGGLVYPMLGAHSIDYTLWMLSDREPVAVYAEGATNNETFEGDDDATIVIEFDDGTHATNFLSINNAPSVHRGLVVGSEGSISWDQHGDHSGDLVGVASTDLMINGEPLSLEGEKPHNFALQMREFVDSIKEGRKPEASGEEIITQLRIIDAARRSAGERRIMELEG</sequence>
<dbReference type="Pfam" id="PF01408">
    <property type="entry name" value="GFO_IDH_MocA"/>
    <property type="match status" value="1"/>
</dbReference>
<reference evidence="3" key="1">
    <citation type="journal article" date="2023" name="Front. Microbiol.">
        <title>Genomic-based phylogenetic and metabolic analyses of the genus Natronomonas, and description of Natronomonas aquatica sp. nov.</title>
        <authorList>
            <person name="Garcia-Roldan A."/>
            <person name="Duran-Viseras A."/>
            <person name="de la Haba R.R."/>
            <person name="Corral P."/>
            <person name="Sanchez-Porro C."/>
            <person name="Ventosa A."/>
        </authorList>
    </citation>
    <scope>NUCLEOTIDE SEQUENCE</scope>
    <source>
        <strain evidence="3">F2-12</strain>
    </source>
</reference>
<dbReference type="InterPro" id="IPR051450">
    <property type="entry name" value="Gfo/Idh/MocA_Oxidoreductases"/>
</dbReference>
<proteinExistence type="predicted"/>
<dbReference type="PANTHER" id="PTHR43377:SF1">
    <property type="entry name" value="BILIVERDIN REDUCTASE A"/>
    <property type="match status" value="1"/>
</dbReference>
<dbReference type="InterPro" id="IPR055170">
    <property type="entry name" value="GFO_IDH_MocA-like_dom"/>
</dbReference>
<evidence type="ECO:0000259" key="1">
    <source>
        <dbReference type="Pfam" id="PF01408"/>
    </source>
</evidence>
<dbReference type="RefSeq" id="WP_256030727.1">
    <property type="nucleotide sequence ID" value="NZ_JAHLKM010000031.1"/>
</dbReference>
<dbReference type="SUPFAM" id="SSF55347">
    <property type="entry name" value="Glyceraldehyde-3-phosphate dehydrogenase-like, C-terminal domain"/>
    <property type="match status" value="1"/>
</dbReference>
<name>A0A9R1CVJ8_9EURY</name>